<feature type="region of interest" description="Disordered" evidence="1">
    <location>
        <begin position="20"/>
        <end position="53"/>
    </location>
</feature>
<reference evidence="2 3" key="1">
    <citation type="submission" date="2021-06" db="EMBL/GenBank/DDBJ databases">
        <authorList>
            <person name="Palmer J.M."/>
        </authorList>
    </citation>
    <scope>NUCLEOTIDE SEQUENCE [LARGE SCALE GENOMIC DNA]</scope>
    <source>
        <strain evidence="2 3">GA_2019</strain>
        <tissue evidence="2">Muscle</tissue>
    </source>
</reference>
<evidence type="ECO:0000313" key="2">
    <source>
        <dbReference type="EMBL" id="MEQ2189847.1"/>
    </source>
</evidence>
<accession>A0ABV0Q2Z8</accession>
<comment type="caution">
    <text evidence="2">The sequence shown here is derived from an EMBL/GenBank/DDBJ whole genome shotgun (WGS) entry which is preliminary data.</text>
</comment>
<gene>
    <name evidence="2" type="ORF">GOODEAATRI_029682</name>
</gene>
<evidence type="ECO:0000313" key="3">
    <source>
        <dbReference type="Proteomes" id="UP001476798"/>
    </source>
</evidence>
<feature type="non-terminal residue" evidence="2">
    <location>
        <position position="147"/>
    </location>
</feature>
<evidence type="ECO:0000256" key="1">
    <source>
        <dbReference type="SAM" id="MobiDB-lite"/>
    </source>
</evidence>
<name>A0ABV0Q2Z8_9TELE</name>
<proteinExistence type="predicted"/>
<organism evidence="2 3">
    <name type="scientific">Goodea atripinnis</name>
    <dbReference type="NCBI Taxonomy" id="208336"/>
    <lineage>
        <taxon>Eukaryota</taxon>
        <taxon>Metazoa</taxon>
        <taxon>Chordata</taxon>
        <taxon>Craniata</taxon>
        <taxon>Vertebrata</taxon>
        <taxon>Euteleostomi</taxon>
        <taxon>Actinopterygii</taxon>
        <taxon>Neopterygii</taxon>
        <taxon>Teleostei</taxon>
        <taxon>Neoteleostei</taxon>
        <taxon>Acanthomorphata</taxon>
        <taxon>Ovalentaria</taxon>
        <taxon>Atherinomorphae</taxon>
        <taxon>Cyprinodontiformes</taxon>
        <taxon>Goodeidae</taxon>
        <taxon>Goodea</taxon>
    </lineage>
</organism>
<keyword evidence="3" id="KW-1185">Reference proteome</keyword>
<feature type="compositionally biased region" description="Basic and acidic residues" evidence="1">
    <location>
        <begin position="32"/>
        <end position="48"/>
    </location>
</feature>
<dbReference type="EMBL" id="JAHRIO010094420">
    <property type="protein sequence ID" value="MEQ2189847.1"/>
    <property type="molecule type" value="Genomic_DNA"/>
</dbReference>
<sequence length="147" mass="16346">MSVANVKYLLISHIDSTFRVPVPPHGEDSDEEVQRSDQDASQKRRDLGADPELPGGTVYTVLVKEHLGIPRMCRRPLLERGMSGFSCWTCYLHIGCELEPSLDPSASTCLPSTKSEDADASFASPFHLCVSRSQVKMQLERLNRNKA</sequence>
<protein>
    <submittedName>
        <fullName evidence="2">Uncharacterized protein</fullName>
    </submittedName>
</protein>
<dbReference type="Proteomes" id="UP001476798">
    <property type="component" value="Unassembled WGS sequence"/>
</dbReference>